<evidence type="ECO:0000313" key="2">
    <source>
        <dbReference type="Proteomes" id="UP001165080"/>
    </source>
</evidence>
<dbReference type="Gene3D" id="1.25.40.20">
    <property type="entry name" value="Ankyrin repeat-containing domain"/>
    <property type="match status" value="2"/>
</dbReference>
<dbReference type="InterPro" id="IPR036770">
    <property type="entry name" value="Ankyrin_rpt-contain_sf"/>
</dbReference>
<name>A0A9W6F0W0_9CHLO</name>
<protein>
    <recommendedName>
        <fullName evidence="3">Ankyrin repeat domain-containing protein</fullName>
    </recommendedName>
</protein>
<accession>A0A9W6F0W0</accession>
<evidence type="ECO:0008006" key="3">
    <source>
        <dbReference type="Google" id="ProtNLM"/>
    </source>
</evidence>
<dbReference type="Proteomes" id="UP001165080">
    <property type="component" value="Unassembled WGS sequence"/>
</dbReference>
<reference evidence="1 2" key="1">
    <citation type="journal article" date="2023" name="Commun. Biol.">
        <title>Reorganization of the ancestral sex-determining regions during the evolution of trioecy in Pleodorina starrii.</title>
        <authorList>
            <person name="Takahashi K."/>
            <person name="Suzuki S."/>
            <person name="Kawai-Toyooka H."/>
            <person name="Yamamoto K."/>
            <person name="Hamaji T."/>
            <person name="Ootsuki R."/>
            <person name="Yamaguchi H."/>
            <person name="Kawachi M."/>
            <person name="Higashiyama T."/>
            <person name="Nozaki H."/>
        </authorList>
    </citation>
    <scope>NUCLEOTIDE SEQUENCE [LARGE SCALE GENOMIC DNA]</scope>
    <source>
        <strain evidence="1 2">NIES-4479</strain>
    </source>
</reference>
<organism evidence="1 2">
    <name type="scientific">Pleodorina starrii</name>
    <dbReference type="NCBI Taxonomy" id="330485"/>
    <lineage>
        <taxon>Eukaryota</taxon>
        <taxon>Viridiplantae</taxon>
        <taxon>Chlorophyta</taxon>
        <taxon>core chlorophytes</taxon>
        <taxon>Chlorophyceae</taxon>
        <taxon>CS clade</taxon>
        <taxon>Chlamydomonadales</taxon>
        <taxon>Volvocaceae</taxon>
        <taxon>Pleodorina</taxon>
    </lineage>
</organism>
<dbReference type="SUPFAM" id="SSF140860">
    <property type="entry name" value="Pseudo ankyrin repeat-like"/>
    <property type="match status" value="1"/>
</dbReference>
<sequence length="523" mass="57029">MDRKFGLPASSATLRVFLPPNYIACTLRLVDRFSYQYFKTFRDVKLSHPSPAHAFKHKWRGPDGCRTLTLKQRQSFLRVVVTSGSVENLELALWCTGLPVKADLLEAAAGAGQLSSCAWLLQRGCPWGGALAAAARNGHRHMCEWLVAHGCPIDQEALCSAARGGHEDLGLRQHLTTTVVDDKQMLTAAAASFGLRAFAMVYDSFLARRFAEAQDEFVIFPTFPSALAAAAGSTTPDWQDKVELLEGLGYPRHPDACAEAAAQPDAVDRLEWLLRRGYPLTDRAVEKSASAGNLAALRFLLEQQQHVWSPSAAVVGLAAFNGQLEILQYFHSRDPRSVKLPTVLLDATHQDHLPVVEWALVTLPPAGAGAPVLVSEQLSRWATVGGSLEMLEWLRERGWSLTSERINAVADGGSEMVLEWLVESGCPMPTDGHPYLLAARNGDLAMASCLHRLGCPWGRSLVARCIGAKCPVQALRQLAELGCPVALGEAERALAHVPEEPYRSELLAWLGEERLLQTKAGVL</sequence>
<dbReference type="GO" id="GO:0046513">
    <property type="term" value="P:ceramide biosynthetic process"/>
    <property type="evidence" value="ECO:0007669"/>
    <property type="project" value="TreeGrafter"/>
</dbReference>
<dbReference type="GO" id="GO:0071944">
    <property type="term" value="C:cell periphery"/>
    <property type="evidence" value="ECO:0007669"/>
    <property type="project" value="TreeGrafter"/>
</dbReference>
<dbReference type="EMBL" id="BRXU01000005">
    <property type="protein sequence ID" value="GLC52242.1"/>
    <property type="molecule type" value="Genomic_DNA"/>
</dbReference>
<dbReference type="GO" id="GO:0005783">
    <property type="term" value="C:endoplasmic reticulum"/>
    <property type="evidence" value="ECO:0007669"/>
    <property type="project" value="TreeGrafter"/>
</dbReference>
<dbReference type="OrthoDB" id="548461at2759"/>
<gene>
    <name evidence="1" type="primary">PLESTMB000632</name>
    <name evidence="1" type="ORF">PLESTB_000599600</name>
</gene>
<dbReference type="GO" id="GO:0016020">
    <property type="term" value="C:membrane"/>
    <property type="evidence" value="ECO:0007669"/>
    <property type="project" value="TreeGrafter"/>
</dbReference>
<dbReference type="PANTHER" id="PTHR12393:SF6">
    <property type="entry name" value="SPHINGOMYELIN PHOSPHODIESTERASE 2"/>
    <property type="match status" value="1"/>
</dbReference>
<keyword evidence="2" id="KW-1185">Reference proteome</keyword>
<dbReference type="AlphaFoldDB" id="A0A9W6F0W0"/>
<proteinExistence type="predicted"/>
<comment type="caution">
    <text evidence="1">The sequence shown here is derived from an EMBL/GenBank/DDBJ whole genome shotgun (WGS) entry which is preliminary data.</text>
</comment>
<dbReference type="SUPFAM" id="SSF48403">
    <property type="entry name" value="Ankyrin repeat"/>
    <property type="match status" value="2"/>
</dbReference>
<dbReference type="PANTHER" id="PTHR12393">
    <property type="entry name" value="SPHINGOMYELIN PHOSPHODIESTERASE RELATED"/>
    <property type="match status" value="1"/>
</dbReference>
<dbReference type="GO" id="GO:0030149">
    <property type="term" value="P:sphingolipid catabolic process"/>
    <property type="evidence" value="ECO:0007669"/>
    <property type="project" value="TreeGrafter"/>
</dbReference>
<evidence type="ECO:0000313" key="1">
    <source>
        <dbReference type="EMBL" id="GLC52242.1"/>
    </source>
</evidence>
<dbReference type="GO" id="GO:0004620">
    <property type="term" value="F:phospholipase activity"/>
    <property type="evidence" value="ECO:0007669"/>
    <property type="project" value="TreeGrafter"/>
</dbReference>